<dbReference type="Proteomes" id="UP001320898">
    <property type="component" value="Unassembled WGS sequence"/>
</dbReference>
<dbReference type="PIRSF" id="PIRSF006402">
    <property type="entry name" value="UCP006402_thioredoxin"/>
    <property type="match status" value="1"/>
</dbReference>
<dbReference type="InterPro" id="IPR024705">
    <property type="entry name" value="Ssp411"/>
</dbReference>
<dbReference type="Gene3D" id="1.50.10.10">
    <property type="match status" value="1"/>
</dbReference>
<comment type="caution">
    <text evidence="2">The sequence shown here is derived from an EMBL/GenBank/DDBJ whole genome shotgun (WGS) entry which is preliminary data.</text>
</comment>
<sequence length="669" mass="73200">MTENRLSHETSPYLLQHADNPVHWHPWGAEALAEARSSGKPILLSIGYAACHWCHVMAHESFEDPETARWMNDLFVNIKVDREERPDIDQLYMAALHQLGEQGGWPLTMFLTPDGDPFWGGTYFPKTARYGRPGFVDVLKHIARIFREEPDKIEQNRAAITARLTPPAGEPGQLSPDIVPAIAGKLIEIFDPVNGGLNGAPKFPQAPILDLVWRAGLMTGQTRFFKTVEHTLSRIARGGIYDHLGGGFARYAVDERWLVPHFEKMLYDNAQLIELMTTAWLRTGNPLFRTRIEETVDWLTREMIAEGGAFAASLDADSEGEEGRFYVWDKAEIDGLLGDKAALFAKAYDVTEVGNFEGRTILNRLDDPFPLSEADETHLAEARTILFEAREPRVHPGRDDKILADWNGMMIAALAYAGRTFERPDWIALAETAYRFVTDSMTRDGRIAHAYRDGKMTWPGLSSDYAAMASAALALFDATGDRPYLDDAISLADCLETWHVGDDGTYRLAASDAADVTIRMRSGVDEATANPNGIAATVLVRLYHITGEGPFLARADRLLAAFASDAAQNPVGHASLLSALALRTAGVQIVVIGDAGDPAMKALVSAVNSVPDPNRSLITLSPGDDLPAGHPALGKSQVDGSATAYVCRGDTCSLPVTDPNRLKDALNPA</sequence>
<dbReference type="SUPFAM" id="SSF48208">
    <property type="entry name" value="Six-hairpin glycosidases"/>
    <property type="match status" value="1"/>
</dbReference>
<dbReference type="PANTHER" id="PTHR42899">
    <property type="entry name" value="SPERMATOGENESIS-ASSOCIATED PROTEIN 20"/>
    <property type="match status" value="1"/>
</dbReference>
<dbReference type="EMBL" id="JALIDZ010000004">
    <property type="protein sequence ID" value="MCT8972214.1"/>
    <property type="molecule type" value="Genomic_DNA"/>
</dbReference>
<dbReference type="AlphaFoldDB" id="A0AAW5R0T1"/>
<dbReference type="Pfam" id="PF03190">
    <property type="entry name" value="Thioredox_DsbH"/>
    <property type="match status" value="1"/>
</dbReference>
<protein>
    <submittedName>
        <fullName evidence="2">Thioredoxin domain-containing protein</fullName>
    </submittedName>
</protein>
<dbReference type="InterPro" id="IPR004879">
    <property type="entry name" value="Ssp411-like_TRX"/>
</dbReference>
<dbReference type="GO" id="GO:0005975">
    <property type="term" value="P:carbohydrate metabolic process"/>
    <property type="evidence" value="ECO:0007669"/>
    <property type="project" value="InterPro"/>
</dbReference>
<reference evidence="2 3" key="1">
    <citation type="submission" date="2022-04" db="EMBL/GenBank/DDBJ databases">
        <authorList>
            <person name="Ye Y.-Q."/>
            <person name="Du Z.-J."/>
        </authorList>
    </citation>
    <scope>NUCLEOTIDE SEQUENCE [LARGE SCALE GENOMIC DNA]</scope>
    <source>
        <strain evidence="2 3">A6E488</strain>
    </source>
</reference>
<dbReference type="InterPro" id="IPR036249">
    <property type="entry name" value="Thioredoxin-like_sf"/>
</dbReference>
<dbReference type="Gene3D" id="1.50.10.20">
    <property type="match status" value="1"/>
</dbReference>
<accession>A0AAW5R0T1</accession>
<dbReference type="InterPro" id="IPR008928">
    <property type="entry name" value="6-hairpin_glycosidase_sf"/>
</dbReference>
<organism evidence="2 3">
    <name type="scientific">Microbaculum marinisediminis</name>
    <dbReference type="NCBI Taxonomy" id="2931392"/>
    <lineage>
        <taxon>Bacteria</taxon>
        <taxon>Pseudomonadati</taxon>
        <taxon>Pseudomonadota</taxon>
        <taxon>Alphaproteobacteria</taxon>
        <taxon>Hyphomicrobiales</taxon>
        <taxon>Tepidamorphaceae</taxon>
        <taxon>Microbaculum</taxon>
    </lineage>
</organism>
<dbReference type="CDD" id="cd02955">
    <property type="entry name" value="SSP411"/>
    <property type="match status" value="1"/>
</dbReference>
<dbReference type="Gene3D" id="3.40.30.10">
    <property type="entry name" value="Glutaredoxin"/>
    <property type="match status" value="1"/>
</dbReference>
<keyword evidence="3" id="KW-1185">Reference proteome</keyword>
<name>A0AAW5R0T1_9HYPH</name>
<evidence type="ECO:0000313" key="3">
    <source>
        <dbReference type="Proteomes" id="UP001320898"/>
    </source>
</evidence>
<proteinExistence type="predicted"/>
<evidence type="ECO:0000313" key="2">
    <source>
        <dbReference type="EMBL" id="MCT8972214.1"/>
    </source>
</evidence>
<dbReference type="SUPFAM" id="SSF52833">
    <property type="entry name" value="Thioredoxin-like"/>
    <property type="match status" value="1"/>
</dbReference>
<gene>
    <name evidence="2" type="ORF">MUB46_10125</name>
</gene>
<feature type="domain" description="Spermatogenesis-associated protein 20-like TRX" evidence="1">
    <location>
        <begin position="3"/>
        <end position="164"/>
    </location>
</feature>
<evidence type="ECO:0000259" key="1">
    <source>
        <dbReference type="Pfam" id="PF03190"/>
    </source>
</evidence>
<dbReference type="PANTHER" id="PTHR42899:SF1">
    <property type="entry name" value="SPERMATOGENESIS-ASSOCIATED PROTEIN 20"/>
    <property type="match status" value="1"/>
</dbReference>
<dbReference type="RefSeq" id="WP_261615784.1">
    <property type="nucleotide sequence ID" value="NZ_JALIDZ010000004.1"/>
</dbReference>
<dbReference type="InterPro" id="IPR012341">
    <property type="entry name" value="6hp_glycosidase-like_sf"/>
</dbReference>